<evidence type="ECO:0000313" key="2">
    <source>
        <dbReference type="Proteomes" id="UP000054279"/>
    </source>
</evidence>
<proteinExistence type="predicted"/>
<dbReference type="AlphaFoldDB" id="A0A0C9TKW8"/>
<organism evidence="1 2">
    <name type="scientific">Sphaerobolus stellatus (strain SS14)</name>
    <dbReference type="NCBI Taxonomy" id="990650"/>
    <lineage>
        <taxon>Eukaryota</taxon>
        <taxon>Fungi</taxon>
        <taxon>Dikarya</taxon>
        <taxon>Basidiomycota</taxon>
        <taxon>Agaricomycotina</taxon>
        <taxon>Agaricomycetes</taxon>
        <taxon>Phallomycetidae</taxon>
        <taxon>Geastrales</taxon>
        <taxon>Sphaerobolaceae</taxon>
        <taxon>Sphaerobolus</taxon>
    </lineage>
</organism>
<reference evidence="1 2" key="1">
    <citation type="submission" date="2014-06" db="EMBL/GenBank/DDBJ databases">
        <title>Evolutionary Origins and Diversification of the Mycorrhizal Mutualists.</title>
        <authorList>
            <consortium name="DOE Joint Genome Institute"/>
            <consortium name="Mycorrhizal Genomics Consortium"/>
            <person name="Kohler A."/>
            <person name="Kuo A."/>
            <person name="Nagy L.G."/>
            <person name="Floudas D."/>
            <person name="Copeland A."/>
            <person name="Barry K.W."/>
            <person name="Cichocki N."/>
            <person name="Veneault-Fourrey C."/>
            <person name="LaButti K."/>
            <person name="Lindquist E.A."/>
            <person name="Lipzen A."/>
            <person name="Lundell T."/>
            <person name="Morin E."/>
            <person name="Murat C."/>
            <person name="Riley R."/>
            <person name="Ohm R."/>
            <person name="Sun H."/>
            <person name="Tunlid A."/>
            <person name="Henrissat B."/>
            <person name="Grigoriev I.V."/>
            <person name="Hibbett D.S."/>
            <person name="Martin F."/>
        </authorList>
    </citation>
    <scope>NUCLEOTIDE SEQUENCE [LARGE SCALE GENOMIC DNA]</scope>
    <source>
        <strain evidence="1 2">SS14</strain>
    </source>
</reference>
<dbReference type="PANTHER" id="PTHR33096">
    <property type="entry name" value="CXC2 DOMAIN-CONTAINING PROTEIN"/>
    <property type="match status" value="1"/>
</dbReference>
<dbReference type="HOGENOM" id="CLU_175752_0_0_1"/>
<sequence>MKGKSKIGLDVLPPEVLDLCKLSFIAAQDKVTKASSKHFGNTGLMAILCRHDRLLWAVNIMSPGEKQYYAFALLEHLFNELPANWHVGILYDIACQIHRSLIKMSLKFQA</sequence>
<dbReference type="Proteomes" id="UP000054279">
    <property type="component" value="Unassembled WGS sequence"/>
</dbReference>
<accession>A0A0C9TKW8</accession>
<protein>
    <submittedName>
        <fullName evidence="1">Uncharacterized protein</fullName>
    </submittedName>
</protein>
<name>A0A0C9TKW8_SPHS4</name>
<gene>
    <name evidence="1" type="ORF">M422DRAFT_187235</name>
</gene>
<dbReference type="EMBL" id="KN837262">
    <property type="protein sequence ID" value="KIJ30413.1"/>
    <property type="molecule type" value="Genomic_DNA"/>
</dbReference>
<keyword evidence="2" id="KW-1185">Reference proteome</keyword>
<dbReference type="PANTHER" id="PTHR33096:SF1">
    <property type="entry name" value="CXC1-LIKE CYSTEINE CLUSTER ASSOCIATED WITH KDZ TRANSPOSASES DOMAIN-CONTAINING PROTEIN"/>
    <property type="match status" value="1"/>
</dbReference>
<evidence type="ECO:0000313" key="1">
    <source>
        <dbReference type="EMBL" id="KIJ30413.1"/>
    </source>
</evidence>
<dbReference type="Pfam" id="PF18758">
    <property type="entry name" value="KDZ"/>
    <property type="match status" value="1"/>
</dbReference>
<dbReference type="OrthoDB" id="3364670at2759"/>
<dbReference type="InterPro" id="IPR040521">
    <property type="entry name" value="KDZ"/>
</dbReference>